<dbReference type="EMBL" id="CP003382">
    <property type="protein sequence ID" value="AFZ67851.1"/>
    <property type="molecule type" value="Genomic_DNA"/>
</dbReference>
<dbReference type="KEGG" id="dpd:Deipe_2373"/>
<accession>L0A1X8</accession>
<gene>
    <name evidence="4" type="ordered locus">Deipe_2373</name>
</gene>
<evidence type="ECO:0000313" key="4">
    <source>
        <dbReference type="EMBL" id="AFZ67851.1"/>
    </source>
</evidence>
<reference evidence="5" key="1">
    <citation type="submission" date="2012-03" db="EMBL/GenBank/DDBJ databases">
        <title>Complete sequence of chromosome of Deinococcus peraridilitoris DSM 19664.</title>
        <authorList>
            <person name="Lucas S."/>
            <person name="Copeland A."/>
            <person name="Lapidus A."/>
            <person name="Glavina del Rio T."/>
            <person name="Dalin E."/>
            <person name="Tice H."/>
            <person name="Bruce D."/>
            <person name="Goodwin L."/>
            <person name="Pitluck S."/>
            <person name="Peters L."/>
            <person name="Mikhailova N."/>
            <person name="Lu M."/>
            <person name="Kyrpides N."/>
            <person name="Mavromatis K."/>
            <person name="Ivanova N."/>
            <person name="Brettin T."/>
            <person name="Detter J.C."/>
            <person name="Han C."/>
            <person name="Larimer F."/>
            <person name="Land M."/>
            <person name="Hauser L."/>
            <person name="Markowitz V."/>
            <person name="Cheng J.-F."/>
            <person name="Hugenholtz P."/>
            <person name="Woyke T."/>
            <person name="Wu D."/>
            <person name="Pukall R."/>
            <person name="Steenblock K."/>
            <person name="Brambilla E."/>
            <person name="Klenk H.-P."/>
            <person name="Eisen J.A."/>
        </authorList>
    </citation>
    <scope>NUCLEOTIDE SEQUENCE [LARGE SCALE GENOMIC DNA]</scope>
    <source>
        <strain evidence="5">DSM 19664 / LMG 22246 / CIP 109416 / KR-200</strain>
    </source>
</reference>
<feature type="region of interest" description="Disordered" evidence="1">
    <location>
        <begin position="271"/>
        <end position="290"/>
    </location>
</feature>
<feature type="domain" description="Gfo/Idh/MocA-like oxidoreductase N-terminal" evidence="2">
    <location>
        <begin position="19"/>
        <end position="132"/>
    </location>
</feature>
<dbReference type="InterPro" id="IPR036291">
    <property type="entry name" value="NAD(P)-bd_dom_sf"/>
</dbReference>
<dbReference type="SUPFAM" id="SSF55347">
    <property type="entry name" value="Glyceraldehyde-3-phosphate dehydrogenase-like, C-terminal domain"/>
    <property type="match status" value="1"/>
</dbReference>
<dbReference type="STRING" id="937777.Deipe_2373"/>
<keyword evidence="5" id="KW-1185">Reference proteome</keyword>
<dbReference type="GO" id="GO:0000166">
    <property type="term" value="F:nucleotide binding"/>
    <property type="evidence" value="ECO:0007669"/>
    <property type="project" value="InterPro"/>
</dbReference>
<dbReference type="InterPro" id="IPR055170">
    <property type="entry name" value="GFO_IDH_MocA-like_dom"/>
</dbReference>
<dbReference type="Gene3D" id="3.30.360.10">
    <property type="entry name" value="Dihydrodipicolinate Reductase, domain 2"/>
    <property type="match status" value="1"/>
</dbReference>
<dbReference type="PATRIC" id="fig|937777.3.peg.2375"/>
<feature type="domain" description="GFO/IDH/MocA-like oxidoreductase" evidence="3">
    <location>
        <begin position="144"/>
        <end position="249"/>
    </location>
</feature>
<evidence type="ECO:0000256" key="1">
    <source>
        <dbReference type="SAM" id="MobiDB-lite"/>
    </source>
</evidence>
<dbReference type="HOGENOM" id="CLU_023194_2_0_0"/>
<dbReference type="InterPro" id="IPR051450">
    <property type="entry name" value="Gfo/Idh/MocA_Oxidoreductases"/>
</dbReference>
<dbReference type="PANTHER" id="PTHR43377:SF1">
    <property type="entry name" value="BILIVERDIN REDUCTASE A"/>
    <property type="match status" value="1"/>
</dbReference>
<organism evidence="4 5">
    <name type="scientific">Deinococcus peraridilitoris (strain DSM 19664 / LMG 22246 / CIP 109416 / KR-200)</name>
    <dbReference type="NCBI Taxonomy" id="937777"/>
    <lineage>
        <taxon>Bacteria</taxon>
        <taxon>Thermotogati</taxon>
        <taxon>Deinococcota</taxon>
        <taxon>Deinococci</taxon>
        <taxon>Deinococcales</taxon>
        <taxon>Deinococcaceae</taxon>
        <taxon>Deinococcus</taxon>
    </lineage>
</organism>
<name>L0A1X8_DEIPD</name>
<evidence type="ECO:0000259" key="2">
    <source>
        <dbReference type="Pfam" id="PF01408"/>
    </source>
</evidence>
<dbReference type="Gene3D" id="3.40.50.720">
    <property type="entry name" value="NAD(P)-binding Rossmann-like Domain"/>
    <property type="match status" value="1"/>
</dbReference>
<dbReference type="Proteomes" id="UP000010467">
    <property type="component" value="Chromosome"/>
</dbReference>
<dbReference type="SUPFAM" id="SSF51735">
    <property type="entry name" value="NAD(P)-binding Rossmann-fold domains"/>
    <property type="match status" value="1"/>
</dbReference>
<sequence>MMNEHEVPSDAAPLRLIQIGLGGWGRDWMNIVHKERAVRPVAWVDADITALSLAQQQGAPKEGCFTSLAEALEAQPADAVLITAGVAGHAPIALSALQMNLPVLVEKPFTENLSQASEVIAAARERQLALMVSQNYRFHPAPQLAAQIVREGTLGDIGFVEVDFRRDSARARPAPTAHHALPHPLLLDMAIHHFDLMRFVLGREPLRIDCQTFNPKWSPFRDPASGVATIEFEGGVVVSYRGSWASSGPVTPWAGEWRMDAEGGELRWTSRDTPTPDHVTLRPLDGRPRPLPLPDTGKLDRAGALAAFVQAVRDGTEPPSSGRENLGSLALALAAIRSSQERRIVELSEGAG</sequence>
<dbReference type="Pfam" id="PF01408">
    <property type="entry name" value="GFO_IDH_MocA"/>
    <property type="match status" value="1"/>
</dbReference>
<dbReference type="eggNOG" id="COG0673">
    <property type="taxonomic scope" value="Bacteria"/>
</dbReference>
<proteinExistence type="predicted"/>
<protein>
    <submittedName>
        <fullName evidence="4">Putative dehydrogenase</fullName>
    </submittedName>
</protein>
<evidence type="ECO:0000313" key="5">
    <source>
        <dbReference type="Proteomes" id="UP000010467"/>
    </source>
</evidence>
<dbReference type="AlphaFoldDB" id="L0A1X8"/>
<dbReference type="InterPro" id="IPR000683">
    <property type="entry name" value="Gfo/Idh/MocA-like_OxRdtase_N"/>
</dbReference>
<dbReference type="Pfam" id="PF22725">
    <property type="entry name" value="GFO_IDH_MocA_C3"/>
    <property type="match status" value="1"/>
</dbReference>
<dbReference type="PANTHER" id="PTHR43377">
    <property type="entry name" value="BILIVERDIN REDUCTASE A"/>
    <property type="match status" value="1"/>
</dbReference>
<evidence type="ECO:0000259" key="3">
    <source>
        <dbReference type="Pfam" id="PF22725"/>
    </source>
</evidence>